<dbReference type="AlphaFoldDB" id="A0A5A9W0E1"/>
<evidence type="ECO:0000256" key="2">
    <source>
        <dbReference type="ARBA" id="ARBA00022840"/>
    </source>
</evidence>
<dbReference type="Pfam" id="PF03668">
    <property type="entry name" value="RapZ-like_N"/>
    <property type="match status" value="1"/>
</dbReference>
<name>A0A5A9W0E1_9GAMM</name>
<evidence type="ECO:0000256" key="1">
    <source>
        <dbReference type="ARBA" id="ARBA00022741"/>
    </source>
</evidence>
<dbReference type="HAMAP" id="MF_00636">
    <property type="entry name" value="RapZ_like"/>
    <property type="match status" value="1"/>
</dbReference>
<dbReference type="Pfam" id="PF22740">
    <property type="entry name" value="PapZ_C"/>
    <property type="match status" value="1"/>
</dbReference>
<evidence type="ECO:0000256" key="3">
    <source>
        <dbReference type="ARBA" id="ARBA00023134"/>
    </source>
</evidence>
<gene>
    <name evidence="7" type="primary">rapZ</name>
    <name evidence="7" type="ORF">E1H14_09745</name>
</gene>
<protein>
    <submittedName>
        <fullName evidence="7">RNase adapter RapZ</fullName>
    </submittedName>
</protein>
<evidence type="ECO:0000259" key="5">
    <source>
        <dbReference type="Pfam" id="PF03668"/>
    </source>
</evidence>
<dbReference type="GO" id="GO:0005524">
    <property type="term" value="F:ATP binding"/>
    <property type="evidence" value="ECO:0007669"/>
    <property type="project" value="UniProtKB-UniRule"/>
</dbReference>
<dbReference type="OrthoDB" id="9784461at2"/>
<dbReference type="RefSeq" id="WP_149391285.1">
    <property type="nucleotide sequence ID" value="NZ_SMRS01000007.1"/>
</dbReference>
<proteinExistence type="inferred from homology"/>
<feature type="domain" description="RapZ C-terminal" evidence="6">
    <location>
        <begin position="166"/>
        <end position="285"/>
    </location>
</feature>
<sequence>MKLIVLSGRSGSGKSTALQALEDIGFYCIDNLPALLLPNLIEQMLAAPDSPVKLAVSIDARNLSSNLRQVPQVLKTLARFPELTYEVVYLDAAEATLLKRFNATRRKHPLTDAVKSLQDAIQEEQIRLESIAVLADIRIDTTRLSLYELRDSIKLRIAQRKEQALSLQFESFGFKHGLPLDVDFSFDVRSLPNPYWVPELRQFSGLDQPIIDFLKESDEVKQMIADITQFLERWLPRIQRDNRSYLTIGIGCTGGQHRSVYVAEQLAGYFKQHMDNVHLRHRELH</sequence>
<organism evidence="7 8">
    <name type="scientific">Nitrincola tapanii</name>
    <dbReference type="NCBI Taxonomy" id="1708751"/>
    <lineage>
        <taxon>Bacteria</taxon>
        <taxon>Pseudomonadati</taxon>
        <taxon>Pseudomonadota</taxon>
        <taxon>Gammaproteobacteria</taxon>
        <taxon>Oceanospirillales</taxon>
        <taxon>Oceanospirillaceae</taxon>
        <taxon>Nitrincola</taxon>
    </lineage>
</organism>
<dbReference type="GO" id="GO:0005525">
    <property type="term" value="F:GTP binding"/>
    <property type="evidence" value="ECO:0007669"/>
    <property type="project" value="UniProtKB-UniRule"/>
</dbReference>
<evidence type="ECO:0000313" key="7">
    <source>
        <dbReference type="EMBL" id="KAA0874053.1"/>
    </source>
</evidence>
<dbReference type="InterPro" id="IPR005337">
    <property type="entry name" value="RapZ-like"/>
</dbReference>
<evidence type="ECO:0000313" key="8">
    <source>
        <dbReference type="Proteomes" id="UP000325302"/>
    </source>
</evidence>
<dbReference type="InterPro" id="IPR053930">
    <property type="entry name" value="RapZ-like_N"/>
</dbReference>
<dbReference type="InterPro" id="IPR053931">
    <property type="entry name" value="RapZ_C"/>
</dbReference>
<keyword evidence="2 4" id="KW-0067">ATP-binding</keyword>
<reference evidence="7 8" key="1">
    <citation type="submission" date="2019-03" db="EMBL/GenBank/DDBJ databases">
        <title>Nitrincola sp. nov. isolated from an Indian soda lake.</title>
        <authorList>
            <person name="Joshi A."/>
            <person name="Thite S.V."/>
            <person name="Joseph N."/>
            <person name="Dhotre D."/>
            <person name="Moorthy M."/>
            <person name="Shouche Y.S."/>
        </authorList>
    </citation>
    <scope>NUCLEOTIDE SEQUENCE [LARGE SCALE GENOMIC DNA]</scope>
    <source>
        <strain evidence="7 8">MEB193</strain>
    </source>
</reference>
<keyword evidence="1 4" id="KW-0547">Nucleotide-binding</keyword>
<dbReference type="Proteomes" id="UP000325302">
    <property type="component" value="Unassembled WGS sequence"/>
</dbReference>
<dbReference type="PANTHER" id="PTHR30448">
    <property type="entry name" value="RNASE ADAPTER PROTEIN RAPZ"/>
    <property type="match status" value="1"/>
</dbReference>
<feature type="binding site" evidence="4">
    <location>
        <begin position="59"/>
        <end position="62"/>
    </location>
    <ligand>
        <name>GTP</name>
        <dbReference type="ChEBI" id="CHEBI:37565"/>
    </ligand>
</feature>
<comment type="caution">
    <text evidence="7">The sequence shown here is derived from an EMBL/GenBank/DDBJ whole genome shotgun (WGS) entry which is preliminary data.</text>
</comment>
<dbReference type="InterPro" id="IPR027417">
    <property type="entry name" value="P-loop_NTPase"/>
</dbReference>
<evidence type="ECO:0000256" key="4">
    <source>
        <dbReference type="HAMAP-Rule" id="MF_00636"/>
    </source>
</evidence>
<dbReference type="SUPFAM" id="SSF52540">
    <property type="entry name" value="P-loop containing nucleoside triphosphate hydrolases"/>
    <property type="match status" value="1"/>
</dbReference>
<feature type="domain" description="RapZ-like N-terminal" evidence="5">
    <location>
        <begin position="1"/>
        <end position="158"/>
    </location>
</feature>
<keyword evidence="8" id="KW-1185">Reference proteome</keyword>
<accession>A0A5A9W0E1</accession>
<evidence type="ECO:0000259" key="6">
    <source>
        <dbReference type="Pfam" id="PF22740"/>
    </source>
</evidence>
<dbReference type="EMBL" id="SMRS01000007">
    <property type="protein sequence ID" value="KAA0874053.1"/>
    <property type="molecule type" value="Genomic_DNA"/>
</dbReference>
<dbReference type="Gene3D" id="3.40.50.300">
    <property type="entry name" value="P-loop containing nucleotide triphosphate hydrolases"/>
    <property type="match status" value="1"/>
</dbReference>
<dbReference type="NCBIfam" id="NF003828">
    <property type="entry name" value="PRK05416.1"/>
    <property type="match status" value="1"/>
</dbReference>
<dbReference type="PIRSF" id="PIRSF005052">
    <property type="entry name" value="P-loopkin"/>
    <property type="match status" value="1"/>
</dbReference>
<feature type="binding site" evidence="4">
    <location>
        <begin position="8"/>
        <end position="15"/>
    </location>
    <ligand>
        <name>ATP</name>
        <dbReference type="ChEBI" id="CHEBI:30616"/>
    </ligand>
</feature>
<keyword evidence="3 4" id="KW-0342">GTP-binding</keyword>
<dbReference type="PANTHER" id="PTHR30448:SF0">
    <property type="entry name" value="RNASE ADAPTER PROTEIN RAPZ"/>
    <property type="match status" value="1"/>
</dbReference>